<evidence type="ECO:0000313" key="1">
    <source>
        <dbReference type="EMBL" id="RZD16823.1"/>
    </source>
</evidence>
<dbReference type="Proteomes" id="UP000316562">
    <property type="component" value="Unassembled WGS sequence"/>
</dbReference>
<evidence type="ECO:0000313" key="2">
    <source>
        <dbReference type="Proteomes" id="UP000316562"/>
    </source>
</evidence>
<gene>
    <name evidence="1" type="ORF">EVJ46_00870</name>
</gene>
<reference evidence="1 2" key="1">
    <citation type="journal article" date="2019" name="ISME J.">
        <title>Insights into ecological role of a new deltaproteobacterial order Candidatus Acidulodesulfobacterales by metagenomics and metatranscriptomics.</title>
        <authorList>
            <person name="Tan S."/>
            <person name="Liu J."/>
            <person name="Fang Y."/>
            <person name="Hedlund B.P."/>
            <person name="Lian Z.H."/>
            <person name="Huang L.Y."/>
            <person name="Li J.T."/>
            <person name="Huang L.N."/>
            <person name="Li W.J."/>
            <person name="Jiang H.C."/>
            <person name="Dong H.L."/>
            <person name="Shu W.S."/>
        </authorList>
    </citation>
    <scope>NUCLEOTIDE SEQUENCE [LARGE SCALE GENOMIC DNA]</scope>
    <source>
        <strain evidence="1">AP2</strain>
    </source>
</reference>
<accession>A0A519BHT0</accession>
<proteinExistence type="predicted"/>
<comment type="caution">
    <text evidence="1">The sequence shown here is derived from an EMBL/GenBank/DDBJ whole genome shotgun (WGS) entry which is preliminary data.</text>
</comment>
<organism evidence="1 2">
    <name type="scientific">Acididesulfobacter guangdongensis</name>
    <dbReference type="NCBI Taxonomy" id="2597225"/>
    <lineage>
        <taxon>Bacteria</taxon>
        <taxon>Deltaproteobacteria</taxon>
        <taxon>Candidatus Acidulodesulfobacterales</taxon>
        <taxon>Candidatus Acididesulfobacter</taxon>
    </lineage>
</organism>
<dbReference type="EMBL" id="SGBC01000001">
    <property type="protein sequence ID" value="RZD16823.1"/>
    <property type="molecule type" value="Genomic_DNA"/>
</dbReference>
<sequence length="98" mass="11140">MSESIDLILKALKGFSIIAQEKLDDYVDISDEESKESAEQIIDIVTHESSIILHGLKEKVSDILLDEMNFATTYDIDELTKKIQKLEAKIDELSKKIK</sequence>
<protein>
    <submittedName>
        <fullName evidence="1">Uncharacterized protein</fullName>
    </submittedName>
</protein>
<name>A0A519BHT0_ACIG2</name>
<dbReference type="AlphaFoldDB" id="A0A519BHT0"/>